<name>A0A022W4R4_TRIRU</name>
<proteinExistence type="predicted"/>
<accession>A0A022W4R4</accession>
<protein>
    <submittedName>
        <fullName evidence="1">Uncharacterized protein</fullName>
    </submittedName>
</protein>
<reference evidence="1" key="1">
    <citation type="submission" date="2014-02" db="EMBL/GenBank/DDBJ databases">
        <title>The Genome Sequence of Trichophyton rubrum (morphotype fischeri) CBS 288.86.</title>
        <authorList>
            <consortium name="The Broad Institute Genomics Platform"/>
            <person name="Cuomo C.A."/>
            <person name="White T.C."/>
            <person name="Graser Y."/>
            <person name="Martinez-Rossi N."/>
            <person name="Heitman J."/>
            <person name="Young S.K."/>
            <person name="Zeng Q."/>
            <person name="Gargeya S."/>
            <person name="Abouelleil A."/>
            <person name="Alvarado L."/>
            <person name="Chapman S.B."/>
            <person name="Gainer-Dewar J."/>
            <person name="Goldberg J."/>
            <person name="Griggs A."/>
            <person name="Gujja S."/>
            <person name="Hansen M."/>
            <person name="Howarth C."/>
            <person name="Imamovic A."/>
            <person name="Larimer J."/>
            <person name="Martinez D."/>
            <person name="Murphy C."/>
            <person name="Pearson M.D."/>
            <person name="Persinoti G."/>
            <person name="Poon T."/>
            <person name="Priest M."/>
            <person name="Roberts A.D."/>
            <person name="Saif S."/>
            <person name="Shea T.D."/>
            <person name="Sykes S.N."/>
            <person name="Wortman J."/>
            <person name="Nusbaum C."/>
            <person name="Birren B."/>
        </authorList>
    </citation>
    <scope>NUCLEOTIDE SEQUENCE [LARGE SCALE GENOMIC DNA]</scope>
    <source>
        <strain evidence="1">CBS 288.86</strain>
    </source>
</reference>
<dbReference type="Proteomes" id="UP000023758">
    <property type="component" value="Unassembled WGS sequence"/>
</dbReference>
<organism evidence="1">
    <name type="scientific">Trichophyton rubrum CBS 288.86</name>
    <dbReference type="NCBI Taxonomy" id="1215330"/>
    <lineage>
        <taxon>Eukaryota</taxon>
        <taxon>Fungi</taxon>
        <taxon>Dikarya</taxon>
        <taxon>Ascomycota</taxon>
        <taxon>Pezizomycotina</taxon>
        <taxon>Eurotiomycetes</taxon>
        <taxon>Eurotiomycetidae</taxon>
        <taxon>Onygenales</taxon>
        <taxon>Arthrodermataceae</taxon>
        <taxon>Trichophyton</taxon>
    </lineage>
</organism>
<dbReference type="EMBL" id="KK207820">
    <property type="protein sequence ID" value="EZF53430.1"/>
    <property type="molecule type" value="Genomic_DNA"/>
</dbReference>
<gene>
    <name evidence="1" type="ORF">H103_03640</name>
</gene>
<evidence type="ECO:0000313" key="1">
    <source>
        <dbReference type="EMBL" id="EZF53430.1"/>
    </source>
</evidence>
<dbReference type="AlphaFoldDB" id="A0A022W4R4"/>
<dbReference type="HOGENOM" id="CLU_1435403_0_0_1"/>
<sequence length="189" mass="21377">MYGCVSWKIRRVNRAISPEEMAHPPTSFSFSCFPCFLFPVSRIEVASYDDVLVKIFREEIPPVRRWLFGYQVHRTSCWQGMCRQPSSLVPVFANISPSPGSVFHTARRRVSGSSSACCWCACVCPRRDGVLSVNDEAASGRRKRASVLAWADMVLITNMHHTGTVQARRWYDTAVIPLRGVSLYYPHSS</sequence>